<dbReference type="RefSeq" id="WP_337331735.1">
    <property type="nucleotide sequence ID" value="NZ_JBBDGM010000005.1"/>
</dbReference>
<keyword evidence="2" id="KW-0238">DNA-binding</keyword>
<dbReference type="EMBL" id="JBBDGM010000005">
    <property type="protein sequence ID" value="MEJ1088066.1"/>
    <property type="molecule type" value="Genomic_DNA"/>
</dbReference>
<dbReference type="InterPro" id="IPR000281">
    <property type="entry name" value="HTH_RpiR"/>
</dbReference>
<dbReference type="Gene3D" id="1.10.10.10">
    <property type="entry name" value="Winged helix-like DNA-binding domain superfamily/Winged helix DNA-binding domain"/>
    <property type="match status" value="1"/>
</dbReference>
<proteinExistence type="predicted"/>
<accession>A0ABU8LAP3</accession>
<dbReference type="SUPFAM" id="SSF46689">
    <property type="entry name" value="Homeodomain-like"/>
    <property type="match status" value="1"/>
</dbReference>
<dbReference type="CDD" id="cd05013">
    <property type="entry name" value="SIS_RpiR"/>
    <property type="match status" value="1"/>
</dbReference>
<dbReference type="Pfam" id="PF01418">
    <property type="entry name" value="HTH_6"/>
    <property type="match status" value="1"/>
</dbReference>
<evidence type="ECO:0000313" key="6">
    <source>
        <dbReference type="EMBL" id="MEJ1088066.1"/>
    </source>
</evidence>
<dbReference type="Pfam" id="PF01380">
    <property type="entry name" value="SIS"/>
    <property type="match status" value="1"/>
</dbReference>
<evidence type="ECO:0000256" key="1">
    <source>
        <dbReference type="ARBA" id="ARBA00023015"/>
    </source>
</evidence>
<dbReference type="InterPro" id="IPR046348">
    <property type="entry name" value="SIS_dom_sf"/>
</dbReference>
<feature type="domain" description="HTH rpiR-type" evidence="4">
    <location>
        <begin position="9"/>
        <end position="85"/>
    </location>
</feature>
<dbReference type="Proteomes" id="UP001371224">
    <property type="component" value="Unassembled WGS sequence"/>
</dbReference>
<evidence type="ECO:0000259" key="5">
    <source>
        <dbReference type="PROSITE" id="PS51464"/>
    </source>
</evidence>
<dbReference type="PANTHER" id="PTHR30514">
    <property type="entry name" value="GLUCOKINASE"/>
    <property type="match status" value="1"/>
</dbReference>
<dbReference type="PANTHER" id="PTHR30514:SF1">
    <property type="entry name" value="HTH-TYPE TRANSCRIPTIONAL REGULATOR HEXR-RELATED"/>
    <property type="match status" value="1"/>
</dbReference>
<evidence type="ECO:0000256" key="2">
    <source>
        <dbReference type="ARBA" id="ARBA00023125"/>
    </source>
</evidence>
<dbReference type="InterPro" id="IPR036388">
    <property type="entry name" value="WH-like_DNA-bd_sf"/>
</dbReference>
<gene>
    <name evidence="6" type="ORF">WDU99_07025</name>
</gene>
<dbReference type="InterPro" id="IPR035472">
    <property type="entry name" value="RpiR-like_SIS"/>
</dbReference>
<evidence type="ECO:0000256" key="3">
    <source>
        <dbReference type="ARBA" id="ARBA00023163"/>
    </source>
</evidence>
<evidence type="ECO:0000259" key="4">
    <source>
        <dbReference type="PROSITE" id="PS51071"/>
    </source>
</evidence>
<keyword evidence="1" id="KW-0805">Transcription regulation</keyword>
<dbReference type="InterPro" id="IPR047640">
    <property type="entry name" value="RpiR-like"/>
</dbReference>
<name>A0ABU8LAP3_9MICO</name>
<sequence>MNWHGSSDAPPLARIAALAPSLQPGERRVTEAIMADREATVERTAQELADAVGVGRTTVIRAAQSLGYEGYPQLRVALAQELALESTGTDDADAADGTLLGSVRAGVGRFAARLGNTTAALTEDDVQQFMRLLDESQRVLVLANGLSGALGIDLVLRLNSAGRPAEILMDAMSQQISARQLGPESLCVVISGSGANRATLEGISAAKKGGAKVVAITSFARSAAADAADVALVVPPINESFQDELIHTSRAAIMLLIELLVEQFVAYRGERGREAQAVALSMLGGGILE</sequence>
<dbReference type="PROSITE" id="PS51071">
    <property type="entry name" value="HTH_RPIR"/>
    <property type="match status" value="1"/>
</dbReference>
<dbReference type="SUPFAM" id="SSF53697">
    <property type="entry name" value="SIS domain"/>
    <property type="match status" value="1"/>
</dbReference>
<keyword evidence="7" id="KW-1185">Reference proteome</keyword>
<protein>
    <submittedName>
        <fullName evidence="6">MurR/RpiR family transcriptional regulator</fullName>
    </submittedName>
</protein>
<dbReference type="InterPro" id="IPR001347">
    <property type="entry name" value="SIS_dom"/>
</dbReference>
<dbReference type="PROSITE" id="PS51464">
    <property type="entry name" value="SIS"/>
    <property type="match status" value="1"/>
</dbReference>
<dbReference type="InterPro" id="IPR009057">
    <property type="entry name" value="Homeodomain-like_sf"/>
</dbReference>
<feature type="domain" description="SIS" evidence="5">
    <location>
        <begin position="129"/>
        <end position="270"/>
    </location>
</feature>
<comment type="caution">
    <text evidence="6">The sequence shown here is derived from an EMBL/GenBank/DDBJ whole genome shotgun (WGS) entry which is preliminary data.</text>
</comment>
<keyword evidence="3" id="KW-0804">Transcription</keyword>
<evidence type="ECO:0000313" key="7">
    <source>
        <dbReference type="Proteomes" id="UP001371224"/>
    </source>
</evidence>
<reference evidence="6 7" key="1">
    <citation type="submission" date="2024-02" db="EMBL/GenBank/DDBJ databases">
        <authorList>
            <person name="Saticioglu I.B."/>
        </authorList>
    </citation>
    <scope>NUCLEOTIDE SEQUENCE [LARGE SCALE GENOMIC DNA]</scope>
    <source>
        <strain evidence="6 7">Mu-80</strain>
    </source>
</reference>
<dbReference type="Gene3D" id="3.40.50.10490">
    <property type="entry name" value="Glucose-6-phosphate isomerase like protein, domain 1"/>
    <property type="match status" value="1"/>
</dbReference>
<organism evidence="6 7">
    <name type="scientific">Microbacterium bandirmense</name>
    <dbReference type="NCBI Taxonomy" id="3122050"/>
    <lineage>
        <taxon>Bacteria</taxon>
        <taxon>Bacillati</taxon>
        <taxon>Actinomycetota</taxon>
        <taxon>Actinomycetes</taxon>
        <taxon>Micrococcales</taxon>
        <taxon>Microbacteriaceae</taxon>
        <taxon>Microbacterium</taxon>
    </lineage>
</organism>